<protein>
    <submittedName>
        <fullName evidence="2">DUF5687 family protein</fullName>
    </submittedName>
</protein>
<proteinExistence type="predicted"/>
<dbReference type="AlphaFoldDB" id="A0AB39W3D4"/>
<feature type="transmembrane region" description="Helical" evidence="1">
    <location>
        <begin position="62"/>
        <end position="82"/>
    </location>
</feature>
<dbReference type="RefSeq" id="WP_367772891.1">
    <property type="nucleotide sequence ID" value="NZ_CP165625.1"/>
</dbReference>
<feature type="transmembrane region" description="Helical" evidence="1">
    <location>
        <begin position="306"/>
        <end position="328"/>
    </location>
</feature>
<keyword evidence="1" id="KW-0472">Membrane</keyword>
<feature type="transmembrane region" description="Helical" evidence="1">
    <location>
        <begin position="27"/>
        <end position="50"/>
    </location>
</feature>
<keyword evidence="1" id="KW-0812">Transmembrane</keyword>
<sequence>MFKHFINLELKAFFRSASVGKSIGLKILMGFLVVYFLLVFLVLGIALYPILEKSFPDQKPLVIVNSFVVFWLFFELVLRFFMQSLPVMNIKPLLVLPIKKQSVIHFVLLKSLTSIYNIFPLLVIIPFGVYNITKGNYNALNMIVWMVSMYVLALVVNYSNFLIKKKFAENIIAFLPFVAIGLVFFGLDYYGAFKISTVSGILLNGLVVQPLFVLVPILILVGLYFLNFNYLKTNFYLDSSLQSKVEEAKTSDLTWTKRFGDIAPFLALDLKMIWRNKRPKTVIWISLIFLAYGMLIYTNPHYKDTPAFFVVVGVLMTGVFMLNFGQFVPSWDSNYYGMMMSQNIPMKQYLASKAGLMSVSVIVLAVLSTPYLYFGWNVLAINLSCAVYNLGVNIPILLFAGSYNKKRIDLEKSPFMNYQGTGATQWIVGLPLMLFPALIFFAFYKLVNVESATVAIATLGIIGLVFRSFILSKIADGYTKRKYETISGFKQQEN</sequence>
<feature type="transmembrane region" description="Helical" evidence="1">
    <location>
        <begin position="281"/>
        <end position="300"/>
    </location>
</feature>
<organism evidence="2">
    <name type="scientific">Flavobacterium sp. WC2409</name>
    <dbReference type="NCBI Taxonomy" id="3234139"/>
    <lineage>
        <taxon>Bacteria</taxon>
        <taxon>Pseudomonadati</taxon>
        <taxon>Bacteroidota</taxon>
        <taxon>Flavobacteriia</taxon>
        <taxon>Flavobacteriales</taxon>
        <taxon>Flavobacteriaceae</taxon>
        <taxon>Flavobacterium</taxon>
    </lineage>
</organism>
<feature type="transmembrane region" description="Helical" evidence="1">
    <location>
        <begin position="349"/>
        <end position="373"/>
    </location>
</feature>
<dbReference type="EMBL" id="CP165625">
    <property type="protein sequence ID" value="XDU95159.1"/>
    <property type="molecule type" value="Genomic_DNA"/>
</dbReference>
<feature type="transmembrane region" description="Helical" evidence="1">
    <location>
        <begin position="139"/>
        <end position="159"/>
    </location>
</feature>
<feature type="transmembrane region" description="Helical" evidence="1">
    <location>
        <begin position="452"/>
        <end position="472"/>
    </location>
</feature>
<keyword evidence="1" id="KW-1133">Transmembrane helix</keyword>
<feature type="transmembrane region" description="Helical" evidence="1">
    <location>
        <begin position="202"/>
        <end position="226"/>
    </location>
</feature>
<feature type="transmembrane region" description="Helical" evidence="1">
    <location>
        <begin position="171"/>
        <end position="190"/>
    </location>
</feature>
<dbReference type="Pfam" id="PF18940">
    <property type="entry name" value="DUF5687"/>
    <property type="match status" value="1"/>
</dbReference>
<feature type="transmembrane region" description="Helical" evidence="1">
    <location>
        <begin position="379"/>
        <end position="403"/>
    </location>
</feature>
<reference evidence="2" key="1">
    <citation type="submission" date="2024-07" db="EMBL/GenBank/DDBJ databases">
        <authorList>
            <person name="Biller S.J."/>
        </authorList>
    </citation>
    <scope>NUCLEOTIDE SEQUENCE</scope>
    <source>
        <strain evidence="2">WC2409</strain>
    </source>
</reference>
<feature type="transmembrane region" description="Helical" evidence="1">
    <location>
        <begin position="424"/>
        <end position="446"/>
    </location>
</feature>
<gene>
    <name evidence="2" type="ORF">AB3G34_14860</name>
</gene>
<evidence type="ECO:0000256" key="1">
    <source>
        <dbReference type="SAM" id="Phobius"/>
    </source>
</evidence>
<evidence type="ECO:0000313" key="2">
    <source>
        <dbReference type="EMBL" id="XDU95159.1"/>
    </source>
</evidence>
<accession>A0AB39W3D4</accession>
<feature type="transmembrane region" description="Helical" evidence="1">
    <location>
        <begin position="103"/>
        <end position="127"/>
    </location>
</feature>
<name>A0AB39W3D4_9FLAO</name>
<dbReference type="InterPro" id="IPR043742">
    <property type="entry name" value="DUF5687"/>
</dbReference>